<evidence type="ECO:0000313" key="1">
    <source>
        <dbReference type="EMBL" id="SPN78939.1"/>
    </source>
</evidence>
<protein>
    <submittedName>
        <fullName evidence="1">Uncharacterized protein</fullName>
    </submittedName>
</protein>
<evidence type="ECO:0000313" key="2">
    <source>
        <dbReference type="Proteomes" id="UP000273054"/>
    </source>
</evidence>
<proteinExistence type="predicted"/>
<keyword evidence="2" id="KW-1185">Reference proteome</keyword>
<organism evidence="1">
    <name type="scientific">Brazilian cedratvirus IHUMI</name>
    <dbReference type="NCBI Taxonomy" id="2126980"/>
    <lineage>
        <taxon>Viruses</taxon>
        <taxon>Pithoviruses</taxon>
        <taxon>Orthocedratvirinae</taxon>
        <taxon>Alphacedratvirus</taxon>
        <taxon>Alphacedratvirus brasiliense</taxon>
    </lineage>
</organism>
<dbReference type="EMBL" id="LT994651">
    <property type="protein sequence ID" value="SPN78939.1"/>
    <property type="molecule type" value="Genomic_DNA"/>
</dbReference>
<accession>A0A2R8FD53</accession>
<reference evidence="1" key="1">
    <citation type="submission" date="2018-03" db="EMBL/GenBank/DDBJ databases">
        <authorList>
            <consortium name="Urmite Genomes"/>
        </authorList>
    </citation>
    <scope>NUCLEOTIDE SEQUENCE [LARGE SCALE GENOMIC DNA]</scope>
    <source>
        <strain evidence="1">IHUMI-27.7</strain>
    </source>
</reference>
<dbReference type="Proteomes" id="UP000273054">
    <property type="component" value="Segment"/>
</dbReference>
<sequence length="146" mass="17572">MADYLEISVIEPIQEKECMQCKRPKELFFFSKDVSKKDGLCNRCKACEKEKRSRYRLSKNPKRVRVPHREFVEIGEITIEEKEGEYFFVEREVQSVLKKVCTRCRKWLPLEEFYKDHRAWDGLHSHCKKCKLAYVHSKRKETKHGS</sequence>
<name>A0A2R8FD53_9VIRU</name>
<gene>
    <name evidence="1" type="ORF">BRZCDTV_74</name>
</gene>